<dbReference type="Proteomes" id="UP001595821">
    <property type="component" value="Unassembled WGS sequence"/>
</dbReference>
<organism evidence="1 2">
    <name type="scientific">Natribaculum luteum</name>
    <dbReference type="NCBI Taxonomy" id="1586232"/>
    <lineage>
        <taxon>Archaea</taxon>
        <taxon>Methanobacteriati</taxon>
        <taxon>Methanobacteriota</taxon>
        <taxon>Stenosarchaea group</taxon>
        <taxon>Halobacteria</taxon>
        <taxon>Halobacteriales</taxon>
        <taxon>Natrialbaceae</taxon>
        <taxon>Natribaculum</taxon>
    </lineage>
</organism>
<evidence type="ECO:0008006" key="3">
    <source>
        <dbReference type="Google" id="ProtNLM"/>
    </source>
</evidence>
<dbReference type="RefSeq" id="WP_246976069.1">
    <property type="nucleotide sequence ID" value="NZ_CP095398.1"/>
</dbReference>
<protein>
    <recommendedName>
        <fullName evidence="3">4-vinyl reductase 4VR domain-containing protein</fullName>
    </recommendedName>
</protein>
<evidence type="ECO:0000313" key="2">
    <source>
        <dbReference type="Proteomes" id="UP001595821"/>
    </source>
</evidence>
<dbReference type="GeneID" id="71855932"/>
<comment type="caution">
    <text evidence="1">The sequence shown here is derived from an EMBL/GenBank/DDBJ whole genome shotgun (WGS) entry which is preliminary data.</text>
</comment>
<gene>
    <name evidence="1" type="ORF">ACFOZ7_03515</name>
</gene>
<reference evidence="1 2" key="1">
    <citation type="journal article" date="2014" name="Int. J. Syst. Evol. Microbiol.">
        <title>Complete genome sequence of Corynebacterium casei LMG S-19264T (=DSM 44701T), isolated from a smear-ripened cheese.</title>
        <authorList>
            <consortium name="US DOE Joint Genome Institute (JGI-PGF)"/>
            <person name="Walter F."/>
            <person name="Albersmeier A."/>
            <person name="Kalinowski J."/>
            <person name="Ruckert C."/>
        </authorList>
    </citation>
    <scope>NUCLEOTIDE SEQUENCE [LARGE SCALE GENOMIC DNA]</scope>
    <source>
        <strain evidence="1 2">IBRC-M 10912</strain>
    </source>
</reference>
<accession>A0ABD5NVH1</accession>
<sequence length="178" mass="20096">MAEVKGKFITMVGEKMRQGTSDNLDDANAMLESHIGLTYDELDPEGWYDTELFGKFMKMYAEGSIAGREAIRIAGKQVYPTIKYTTGLPDHVTSVYDLILFEADGFEQNHRGSDVVPRNFLRKKEGDVIVEADAPGYDCKLFEGVYEGLFVLFDESGDVEHSECTKHGADRCKFRITW</sequence>
<dbReference type="EMBL" id="JBHSDJ010000010">
    <property type="protein sequence ID" value="MFC4246066.1"/>
    <property type="molecule type" value="Genomic_DNA"/>
</dbReference>
<dbReference type="AlphaFoldDB" id="A0ABD5NVH1"/>
<name>A0ABD5NVH1_9EURY</name>
<evidence type="ECO:0000313" key="1">
    <source>
        <dbReference type="EMBL" id="MFC4246066.1"/>
    </source>
</evidence>
<proteinExistence type="predicted"/>